<evidence type="ECO:0000313" key="2">
    <source>
        <dbReference type="Proteomes" id="UP001595648"/>
    </source>
</evidence>
<protein>
    <submittedName>
        <fullName evidence="1">Phage head closure protein</fullName>
    </submittedName>
</protein>
<gene>
    <name evidence="1" type="ORF">ACFOJ9_12645</name>
</gene>
<dbReference type="Proteomes" id="UP001595648">
    <property type="component" value="Unassembled WGS sequence"/>
</dbReference>
<reference evidence="2" key="1">
    <citation type="journal article" date="2019" name="Int. J. Syst. Evol. Microbiol.">
        <title>The Global Catalogue of Microorganisms (GCM) 10K type strain sequencing project: providing services to taxonomists for standard genome sequencing and annotation.</title>
        <authorList>
            <consortium name="The Broad Institute Genomics Platform"/>
            <consortium name="The Broad Institute Genome Sequencing Center for Infectious Disease"/>
            <person name="Wu L."/>
            <person name="Ma J."/>
        </authorList>
    </citation>
    <scope>NUCLEOTIDE SEQUENCE [LARGE SCALE GENOMIC DNA]</scope>
    <source>
        <strain evidence="2">ICMP 19515</strain>
    </source>
</reference>
<accession>A0ABV7MNR8</accession>
<dbReference type="InterPro" id="IPR008767">
    <property type="entry name" value="Phage_SPP1_head-tail_adaptor"/>
</dbReference>
<sequence length="105" mass="11718">MRAGKLDRSIDLQRNVETKSSTGSVTSVWTNFATGLRAEKIDATADETARTFGEAETISMTFRIRYVGNLTTADRVIYEGVAFDLVGITEIGRRRGLELRCERAR</sequence>
<dbReference type="Gene3D" id="2.40.10.270">
    <property type="entry name" value="Bacteriophage SPP1 head-tail adaptor protein"/>
    <property type="match status" value="1"/>
</dbReference>
<dbReference type="EMBL" id="JBHRVD010000001">
    <property type="protein sequence ID" value="MFC3322626.1"/>
    <property type="molecule type" value="Genomic_DNA"/>
</dbReference>
<name>A0ABV7MNR8_9HYPH</name>
<comment type="caution">
    <text evidence="1">The sequence shown here is derived from an EMBL/GenBank/DDBJ whole genome shotgun (WGS) entry which is preliminary data.</text>
</comment>
<organism evidence="1 2">
    <name type="scientific">Mesorhizobium cantuariense</name>
    <dbReference type="NCBI Taxonomy" id="1300275"/>
    <lineage>
        <taxon>Bacteria</taxon>
        <taxon>Pseudomonadati</taxon>
        <taxon>Pseudomonadota</taxon>
        <taxon>Alphaproteobacteria</taxon>
        <taxon>Hyphomicrobiales</taxon>
        <taxon>Phyllobacteriaceae</taxon>
        <taxon>Mesorhizobium</taxon>
    </lineage>
</organism>
<dbReference type="InterPro" id="IPR038666">
    <property type="entry name" value="SSP1_head-tail_sf"/>
</dbReference>
<dbReference type="NCBIfam" id="TIGR01563">
    <property type="entry name" value="gp16_SPP1"/>
    <property type="match status" value="1"/>
</dbReference>
<evidence type="ECO:0000313" key="1">
    <source>
        <dbReference type="EMBL" id="MFC3322626.1"/>
    </source>
</evidence>
<proteinExistence type="predicted"/>
<dbReference type="Pfam" id="PF05521">
    <property type="entry name" value="Phage_HCP"/>
    <property type="match status" value="1"/>
</dbReference>
<keyword evidence="2" id="KW-1185">Reference proteome</keyword>
<dbReference type="RefSeq" id="WP_378979181.1">
    <property type="nucleotide sequence ID" value="NZ_JBHRVD010000001.1"/>
</dbReference>